<name>A0A239PPN1_9PROT</name>
<feature type="region of interest" description="Disordered" evidence="1">
    <location>
        <begin position="176"/>
        <end position="233"/>
    </location>
</feature>
<accession>A0A239PPN1</accession>
<keyword evidence="3" id="KW-1185">Reference proteome</keyword>
<evidence type="ECO:0000256" key="1">
    <source>
        <dbReference type="SAM" id="MobiDB-lite"/>
    </source>
</evidence>
<sequence length="233" mass="25461">MADRPLMPLATAVWLIDNTSLTFDQIADFCGLHPLQVKGIADGDVAAGVRGIDPITNHQLAREEIEKGEADPTYRMKLSRPKTVVAEKPRKGPRYTPVSKRQNRPDAIAWMLRNHPEVADAQIAKLLGTTKTTIQAVRDRTHWNSQNITPQDPVGLGLCTQLELDAVVRKAAARKAKLEPAAPDGPTLEPASETTAEPETAEAEEAEESREVDLEKVFASLGGSKKQEADEDE</sequence>
<proteinExistence type="predicted"/>
<organism evidence="2 3">
    <name type="scientific">Amphiplicatus metriothermophilus</name>
    <dbReference type="NCBI Taxonomy" id="1519374"/>
    <lineage>
        <taxon>Bacteria</taxon>
        <taxon>Pseudomonadati</taxon>
        <taxon>Pseudomonadota</taxon>
        <taxon>Alphaproteobacteria</taxon>
        <taxon>Parvularculales</taxon>
        <taxon>Parvularculaceae</taxon>
        <taxon>Amphiplicatus</taxon>
    </lineage>
</organism>
<dbReference type="Proteomes" id="UP000198346">
    <property type="component" value="Unassembled WGS sequence"/>
</dbReference>
<evidence type="ECO:0008006" key="4">
    <source>
        <dbReference type="Google" id="ProtNLM"/>
    </source>
</evidence>
<protein>
    <recommendedName>
        <fullName evidence="4">Cytoplasmic protein</fullName>
    </recommendedName>
</protein>
<dbReference type="InterPro" id="IPR010421">
    <property type="entry name" value="TrcR"/>
</dbReference>
<dbReference type="EMBL" id="FZQA01000002">
    <property type="protein sequence ID" value="SNT72259.1"/>
    <property type="molecule type" value="Genomic_DNA"/>
</dbReference>
<reference evidence="2 3" key="1">
    <citation type="submission" date="2017-07" db="EMBL/GenBank/DDBJ databases">
        <authorList>
            <person name="Sun Z.S."/>
            <person name="Albrecht U."/>
            <person name="Echele G."/>
            <person name="Lee C.C."/>
        </authorList>
    </citation>
    <scope>NUCLEOTIDE SEQUENCE [LARGE SCALE GENOMIC DNA]</scope>
    <source>
        <strain evidence="2 3">CGMCC 1.12710</strain>
    </source>
</reference>
<feature type="compositionally biased region" description="Low complexity" evidence="1">
    <location>
        <begin position="189"/>
        <end position="198"/>
    </location>
</feature>
<dbReference type="Pfam" id="PF06242">
    <property type="entry name" value="TrcR"/>
    <property type="match status" value="1"/>
</dbReference>
<gene>
    <name evidence="2" type="ORF">SAMN06297382_1297</name>
</gene>
<dbReference type="OrthoDB" id="9789843at2"/>
<evidence type="ECO:0000313" key="3">
    <source>
        <dbReference type="Proteomes" id="UP000198346"/>
    </source>
</evidence>
<feature type="compositionally biased region" description="Acidic residues" evidence="1">
    <location>
        <begin position="199"/>
        <end position="208"/>
    </location>
</feature>
<evidence type="ECO:0000313" key="2">
    <source>
        <dbReference type="EMBL" id="SNT72259.1"/>
    </source>
</evidence>
<dbReference type="AlphaFoldDB" id="A0A239PPN1"/>
<dbReference type="RefSeq" id="WP_089411766.1">
    <property type="nucleotide sequence ID" value="NZ_FZQA01000002.1"/>
</dbReference>